<dbReference type="EMBL" id="CM044704">
    <property type="protein sequence ID" value="KAI5669456.1"/>
    <property type="molecule type" value="Genomic_DNA"/>
</dbReference>
<evidence type="ECO:0000313" key="2">
    <source>
        <dbReference type="Proteomes" id="UP001060085"/>
    </source>
</evidence>
<comment type="caution">
    <text evidence="1">The sequence shown here is derived from an EMBL/GenBank/DDBJ whole genome shotgun (WGS) entry which is preliminary data.</text>
</comment>
<dbReference type="Proteomes" id="UP001060085">
    <property type="component" value="Linkage Group LG04"/>
</dbReference>
<keyword evidence="2" id="KW-1185">Reference proteome</keyword>
<reference evidence="2" key="1">
    <citation type="journal article" date="2023" name="Nat. Plants">
        <title>Single-cell RNA sequencing provides a high-resolution roadmap for understanding the multicellular compartmentation of specialized metabolism.</title>
        <authorList>
            <person name="Sun S."/>
            <person name="Shen X."/>
            <person name="Li Y."/>
            <person name="Li Y."/>
            <person name="Wang S."/>
            <person name="Li R."/>
            <person name="Zhang H."/>
            <person name="Shen G."/>
            <person name="Guo B."/>
            <person name="Wei J."/>
            <person name="Xu J."/>
            <person name="St-Pierre B."/>
            <person name="Chen S."/>
            <person name="Sun C."/>
        </authorList>
    </citation>
    <scope>NUCLEOTIDE SEQUENCE [LARGE SCALE GENOMIC DNA]</scope>
</reference>
<accession>A0ACC0B9Y6</accession>
<sequence length="507" mass="57762">MDFEYLPFNLVTFFIFLFFVFLLIYGRRKSKRTKKINLPPGPWKLPILGNLHNMMMGSSPHHIFRDLSRKYGDLMLIKLGEFNTIVASSPRMAKEVLKTHDLSFLNRPIIQATKILCYDNSALVFSQYGDSWRQMRKIFVLELLSTKRVRSFQPIRQDEGSRLVSLIKESVGKSIDLSEKINSYTTSMVARAAFGKVNDAGVTFLKLVTEAAEVAEGFDPADMFPSYKFLNVFFNSRSNLLKIHGKTDMILEEMIDEHIKSHQMGKKANGENGEEDVIDILLSIKDSGDLEFPIGMNNVKALIFDMFSAGTETSSATVEWAMTELMKNPSVMAKAQDEVRQAFKGKKTIDESDLEELKYLKLVVKEVLRLHPFAPLLVPRECREACQIDGYDIPVKTRVFVNVWAIGRDEKYWKDPESFIPERFEDNSLDFTGNNFEYLPFGSGRRICPGMTFGLANVHLVLALLLYHFNWKLPPGVNDIDMAERPGLGASKKHGLVLVPSFYQPSF</sequence>
<organism evidence="1 2">
    <name type="scientific">Catharanthus roseus</name>
    <name type="common">Madagascar periwinkle</name>
    <name type="synonym">Vinca rosea</name>
    <dbReference type="NCBI Taxonomy" id="4058"/>
    <lineage>
        <taxon>Eukaryota</taxon>
        <taxon>Viridiplantae</taxon>
        <taxon>Streptophyta</taxon>
        <taxon>Embryophyta</taxon>
        <taxon>Tracheophyta</taxon>
        <taxon>Spermatophyta</taxon>
        <taxon>Magnoliopsida</taxon>
        <taxon>eudicotyledons</taxon>
        <taxon>Gunneridae</taxon>
        <taxon>Pentapetalae</taxon>
        <taxon>asterids</taxon>
        <taxon>lamiids</taxon>
        <taxon>Gentianales</taxon>
        <taxon>Apocynaceae</taxon>
        <taxon>Rauvolfioideae</taxon>
        <taxon>Vinceae</taxon>
        <taxon>Catharanthinae</taxon>
        <taxon>Catharanthus</taxon>
    </lineage>
</organism>
<protein>
    <submittedName>
        <fullName evidence="1">Uncharacterized protein</fullName>
    </submittedName>
</protein>
<name>A0ACC0B9Y6_CATRO</name>
<proteinExistence type="predicted"/>
<gene>
    <name evidence="1" type="ORF">M9H77_19309</name>
</gene>
<evidence type="ECO:0000313" key="1">
    <source>
        <dbReference type="EMBL" id="KAI5669456.1"/>
    </source>
</evidence>